<name>A0A1M6XSE3_9BACT</name>
<dbReference type="STRING" id="633813.SAMN04488087_2689"/>
<dbReference type="Proteomes" id="UP000185812">
    <property type="component" value="Unassembled WGS sequence"/>
</dbReference>
<accession>A0A1M6XSE3</accession>
<organism evidence="2 3">
    <name type="scientific">Rhodothermus profundi</name>
    <dbReference type="NCBI Taxonomy" id="633813"/>
    <lineage>
        <taxon>Bacteria</taxon>
        <taxon>Pseudomonadati</taxon>
        <taxon>Rhodothermota</taxon>
        <taxon>Rhodothermia</taxon>
        <taxon>Rhodothermales</taxon>
        <taxon>Rhodothermaceae</taxon>
        <taxon>Rhodothermus</taxon>
    </lineage>
</organism>
<evidence type="ECO:0000313" key="3">
    <source>
        <dbReference type="Proteomes" id="UP000185812"/>
    </source>
</evidence>
<reference evidence="3" key="1">
    <citation type="submission" date="2016-11" db="EMBL/GenBank/DDBJ databases">
        <authorList>
            <person name="Varghese N."/>
            <person name="Submissions S."/>
        </authorList>
    </citation>
    <scope>NUCLEOTIDE SEQUENCE [LARGE SCALE GENOMIC DNA]</scope>
    <source>
        <strain evidence="3">DSM 22212</strain>
    </source>
</reference>
<dbReference type="EMBL" id="FRAU01000012">
    <property type="protein sequence ID" value="SHL08725.1"/>
    <property type="molecule type" value="Genomic_DNA"/>
</dbReference>
<dbReference type="AlphaFoldDB" id="A0A1M6XSE3"/>
<proteinExistence type="predicted"/>
<sequence length="96" mass="10861">MLGRRFGDAFGVFKRHELDSDPGVGPKKQAIATTMTRILRALLLSTLATGVFAWLLQRWGLWKKPRGSNGTALEIEADQLPPEEQERLLDELERML</sequence>
<keyword evidence="1" id="KW-0472">Membrane</keyword>
<evidence type="ECO:0000256" key="1">
    <source>
        <dbReference type="SAM" id="Phobius"/>
    </source>
</evidence>
<keyword evidence="1" id="KW-1133">Transmembrane helix</keyword>
<evidence type="ECO:0000313" key="2">
    <source>
        <dbReference type="EMBL" id="SHL08725.1"/>
    </source>
</evidence>
<feature type="transmembrane region" description="Helical" evidence="1">
    <location>
        <begin position="38"/>
        <end position="56"/>
    </location>
</feature>
<protein>
    <submittedName>
        <fullName evidence="2">Uncharacterized protein</fullName>
    </submittedName>
</protein>
<keyword evidence="1" id="KW-0812">Transmembrane</keyword>
<gene>
    <name evidence="2" type="ORF">SAMN04488087_2689</name>
</gene>
<keyword evidence="3" id="KW-1185">Reference proteome</keyword>